<reference evidence="1" key="1">
    <citation type="submission" date="2019-03" db="EMBL/GenBank/DDBJ databases">
        <title>Single cell metagenomics reveals metabolic interactions within the superorganism composed of flagellate Streblomastix strix and complex community of Bacteroidetes bacteria on its surface.</title>
        <authorList>
            <person name="Treitli S.C."/>
            <person name="Kolisko M."/>
            <person name="Husnik F."/>
            <person name="Keeling P."/>
            <person name="Hampl V."/>
        </authorList>
    </citation>
    <scope>NUCLEOTIDE SEQUENCE</scope>
    <source>
        <strain evidence="1">STM</strain>
    </source>
</reference>
<name>A0A5J4RYE7_9ZZZZ</name>
<dbReference type="EMBL" id="SNRY01000575">
    <property type="protein sequence ID" value="KAA6338946.1"/>
    <property type="molecule type" value="Genomic_DNA"/>
</dbReference>
<accession>A0A5J4RYE7</accession>
<evidence type="ECO:0000313" key="1">
    <source>
        <dbReference type="EMBL" id="KAA6338946.1"/>
    </source>
</evidence>
<dbReference type="AlphaFoldDB" id="A0A5J4RYE7"/>
<feature type="non-terminal residue" evidence="1">
    <location>
        <position position="1"/>
    </location>
</feature>
<sequence length="122" mass="14532">FNENQKQVIDFDEIKWNTDELESKFSFNVILLYYKDKDNIDKLHGINFISNYENKVSYWDMPSYEVKNNIINNVGYQFIFNMKSVTNDSTISIVQENNELFYTLYGETLGKLNSFLESKLHE</sequence>
<organism evidence="1">
    <name type="scientific">termite gut metagenome</name>
    <dbReference type="NCBI Taxonomy" id="433724"/>
    <lineage>
        <taxon>unclassified sequences</taxon>
        <taxon>metagenomes</taxon>
        <taxon>organismal metagenomes</taxon>
    </lineage>
</organism>
<comment type="caution">
    <text evidence="1">The sequence shown here is derived from an EMBL/GenBank/DDBJ whole genome shotgun (WGS) entry which is preliminary data.</text>
</comment>
<proteinExistence type="predicted"/>
<protein>
    <submittedName>
        <fullName evidence="1">Uncharacterized protein</fullName>
    </submittedName>
</protein>
<gene>
    <name evidence="1" type="ORF">EZS27_013078</name>
</gene>